<feature type="transmembrane region" description="Helical" evidence="1">
    <location>
        <begin position="12"/>
        <end position="34"/>
    </location>
</feature>
<keyword evidence="3" id="KW-1185">Reference proteome</keyword>
<feature type="transmembrane region" description="Helical" evidence="1">
    <location>
        <begin position="377"/>
        <end position="395"/>
    </location>
</feature>
<feature type="transmembrane region" description="Helical" evidence="1">
    <location>
        <begin position="279"/>
        <end position="296"/>
    </location>
</feature>
<keyword evidence="1" id="KW-0812">Transmembrane</keyword>
<feature type="transmembrane region" description="Helical" evidence="1">
    <location>
        <begin position="40"/>
        <end position="57"/>
    </location>
</feature>
<dbReference type="Proteomes" id="UP000197290">
    <property type="component" value="Unassembled WGS sequence"/>
</dbReference>
<dbReference type="EMBL" id="NBBI01000009">
    <property type="protein sequence ID" value="OWK27844.1"/>
    <property type="molecule type" value="Genomic_DNA"/>
</dbReference>
<accession>A0A2D0A4N0</accession>
<evidence type="ECO:0000313" key="3">
    <source>
        <dbReference type="Proteomes" id="UP000197290"/>
    </source>
</evidence>
<dbReference type="AlphaFoldDB" id="A0A2D0A4N0"/>
<organism evidence="2 3">
    <name type="scientific">Sphingomonas dokdonensis</name>
    <dbReference type="NCBI Taxonomy" id="344880"/>
    <lineage>
        <taxon>Bacteria</taxon>
        <taxon>Pseudomonadati</taxon>
        <taxon>Pseudomonadota</taxon>
        <taxon>Alphaproteobacteria</taxon>
        <taxon>Sphingomonadales</taxon>
        <taxon>Sphingomonadaceae</taxon>
        <taxon>Sphingomonas</taxon>
    </lineage>
</organism>
<name>A0A2D0A4N0_9SPHN</name>
<evidence type="ECO:0000256" key="1">
    <source>
        <dbReference type="SAM" id="Phobius"/>
    </source>
</evidence>
<feature type="transmembrane region" description="Helical" evidence="1">
    <location>
        <begin position="401"/>
        <end position="421"/>
    </location>
</feature>
<feature type="transmembrane region" description="Helical" evidence="1">
    <location>
        <begin position="346"/>
        <end position="365"/>
    </location>
</feature>
<proteinExistence type="predicted"/>
<evidence type="ECO:0000313" key="2">
    <source>
        <dbReference type="EMBL" id="OWK27844.1"/>
    </source>
</evidence>
<keyword evidence="1" id="KW-1133">Transmembrane helix</keyword>
<feature type="transmembrane region" description="Helical" evidence="1">
    <location>
        <begin position="108"/>
        <end position="131"/>
    </location>
</feature>
<sequence length="563" mass="60927">MISPSGTLGRMVLYLAAALVALAVPKAMIVTRWYFLHQDAPAAIAMIGLFVLAMRWTPGWRLPTAAPSMRLVLAIALLLALALWWGTYAVMRDYPLTRDELMVGFDGAIFAAGALALPLPALWSGYALALVPDFLLDVPGHALLVSNYMPVNAALRAGVAQVADPALLNPLLAAGGLVLLHGQARRLFRDCTGARWVVLAGYLLSAQILVTAMTPYAMTAHLAFNLLWLSLFLRDRWWSHGAALLVGVAAIGLHQVVFHPLFAGPFILTLLPQRRWRLFGVYALAYAAVLLFWIGWPQIVVATSGIAIDPAAGAGTAGGASFLHDRVLPLLRNRDPRTIPLMLYNLLRATTWNAAFVVPFAILALPAIRRGEGLARPLVAGVLLTLLAMTVLLPYQGHGWGYRYLHGLLGNAILLAGYGYREIARRAPREAEGLALLLALGTLPILVWQVVTAHRFVMPYAQLTQLIERQRSDVVILDTEAPFSAIDQVRNRADLSNRPLVVSSVHLSPEQVAALCARSTVTLLGRAHFPHVGFAPGTPADATLFARRTAPIAGRACLRAPAR</sequence>
<evidence type="ECO:0008006" key="4">
    <source>
        <dbReference type="Google" id="ProtNLM"/>
    </source>
</evidence>
<feature type="transmembrane region" description="Helical" evidence="1">
    <location>
        <begin position="237"/>
        <end position="258"/>
    </location>
</feature>
<gene>
    <name evidence="2" type="ORF">SPDO_30840</name>
</gene>
<protein>
    <recommendedName>
        <fullName evidence="4">Glycosyltransferase RgtA/B/C/D-like domain-containing protein</fullName>
    </recommendedName>
</protein>
<feature type="transmembrane region" description="Helical" evidence="1">
    <location>
        <begin position="196"/>
        <end position="217"/>
    </location>
</feature>
<comment type="caution">
    <text evidence="2">The sequence shown here is derived from an EMBL/GenBank/DDBJ whole genome shotgun (WGS) entry which is preliminary data.</text>
</comment>
<keyword evidence="1" id="KW-0472">Membrane</keyword>
<feature type="transmembrane region" description="Helical" evidence="1">
    <location>
        <begin position="433"/>
        <end position="451"/>
    </location>
</feature>
<reference evidence="2 3" key="1">
    <citation type="submission" date="2017-03" db="EMBL/GenBank/DDBJ databases">
        <title>Genome sequence of Sphingomonas dokdonensis DSM 21029.</title>
        <authorList>
            <person name="Poehlein A."/>
            <person name="Wuebbeler J.H."/>
            <person name="Steinbuechel A."/>
            <person name="Daniel R."/>
        </authorList>
    </citation>
    <scope>NUCLEOTIDE SEQUENCE [LARGE SCALE GENOMIC DNA]</scope>
    <source>
        <strain evidence="2 3">DSM 21029</strain>
    </source>
</reference>
<feature type="transmembrane region" description="Helical" evidence="1">
    <location>
        <begin position="69"/>
        <end position="88"/>
    </location>
</feature>